<dbReference type="RefSeq" id="WP_007582522.1">
    <property type="nucleotide sequence ID" value="NZ_AKAU01000087.1"/>
</dbReference>
<dbReference type="EMBL" id="AKAU01000087">
    <property type="protein sequence ID" value="EIN00046.1"/>
    <property type="molecule type" value="Genomic_DNA"/>
</dbReference>
<dbReference type="Proteomes" id="UP000004980">
    <property type="component" value="Unassembled WGS sequence"/>
</dbReference>
<evidence type="ECO:0000313" key="2">
    <source>
        <dbReference type="EMBL" id="EIN00046.1"/>
    </source>
</evidence>
<feature type="transmembrane region" description="Helical" evidence="1">
    <location>
        <begin position="32"/>
        <end position="49"/>
    </location>
</feature>
<keyword evidence="1" id="KW-1133">Transmembrane helix</keyword>
<keyword evidence="1" id="KW-0472">Membrane</keyword>
<protein>
    <submittedName>
        <fullName evidence="2">Uncharacterized protein</fullName>
    </submittedName>
</protein>
<reference evidence="2 3" key="1">
    <citation type="journal article" date="2012" name="J. Bacteriol.">
        <title>Draft Genome Sequence of the Soil Bacterium Burkholderia terrae Strain BS001, Which Interacts with Fungal Surface Structures.</title>
        <authorList>
            <person name="Nazir R."/>
            <person name="Hansen M.A."/>
            <person name="Sorensen S."/>
            <person name="van Elsas J.D."/>
        </authorList>
    </citation>
    <scope>NUCLEOTIDE SEQUENCE [LARGE SCALE GENOMIC DNA]</scope>
    <source>
        <strain evidence="2 3">BS001</strain>
    </source>
</reference>
<evidence type="ECO:0000256" key="1">
    <source>
        <dbReference type="SAM" id="Phobius"/>
    </source>
</evidence>
<organism evidence="2 3">
    <name type="scientific">Paraburkholderia hospita</name>
    <dbReference type="NCBI Taxonomy" id="169430"/>
    <lineage>
        <taxon>Bacteria</taxon>
        <taxon>Pseudomonadati</taxon>
        <taxon>Pseudomonadota</taxon>
        <taxon>Betaproteobacteria</taxon>
        <taxon>Burkholderiales</taxon>
        <taxon>Burkholderiaceae</taxon>
        <taxon>Paraburkholderia</taxon>
    </lineage>
</organism>
<gene>
    <name evidence="2" type="ORF">WQE_16019</name>
</gene>
<feature type="transmembrane region" description="Helical" evidence="1">
    <location>
        <begin position="98"/>
        <end position="117"/>
    </location>
</feature>
<comment type="caution">
    <text evidence="2">The sequence shown here is derived from an EMBL/GenBank/DDBJ whole genome shotgun (WGS) entry which is preliminary data.</text>
</comment>
<sequence length="124" mass="13339">MIIGIIVVAALAGLLALSRAIGASFSSVCTAAVPIVFSAVIAFTAWRFLDDFGLPLLAGFCALAWPALWPVLDSIANGGPDAELYFHPMGDPLINSAWVKWGVEVILVALIGLALYAHRRRRYW</sequence>
<accession>A0ABN0FMN5</accession>
<name>A0ABN0FMN5_9BURK</name>
<evidence type="ECO:0000313" key="3">
    <source>
        <dbReference type="Proteomes" id="UP000004980"/>
    </source>
</evidence>
<keyword evidence="3" id="KW-1185">Reference proteome</keyword>
<feature type="transmembrane region" description="Helical" evidence="1">
    <location>
        <begin position="56"/>
        <end position="78"/>
    </location>
</feature>
<keyword evidence="1" id="KW-0812">Transmembrane</keyword>
<proteinExistence type="predicted"/>